<dbReference type="OrthoDB" id="9778962at2"/>
<evidence type="ECO:0000259" key="9">
    <source>
        <dbReference type="Pfam" id="PF21338"/>
    </source>
</evidence>
<organism evidence="10 11">
    <name type="scientific">Bordetella genomosp. 9</name>
    <dbReference type="NCBI Taxonomy" id="1416803"/>
    <lineage>
        <taxon>Bacteria</taxon>
        <taxon>Pseudomonadati</taxon>
        <taxon>Pseudomonadota</taxon>
        <taxon>Betaproteobacteria</taxon>
        <taxon>Burkholderiales</taxon>
        <taxon>Alcaligenaceae</taxon>
        <taxon>Bordetella</taxon>
    </lineage>
</organism>
<gene>
    <name evidence="10" type="ORF">CAL26_14355</name>
</gene>
<evidence type="ECO:0000256" key="2">
    <source>
        <dbReference type="ARBA" id="ARBA00006645"/>
    </source>
</evidence>
<evidence type="ECO:0000256" key="3">
    <source>
        <dbReference type="ARBA" id="ARBA00012891"/>
    </source>
</evidence>
<dbReference type="InterPro" id="IPR014711">
    <property type="entry name" value="TopoI_cat_a-hlx-sub_euk"/>
</dbReference>
<dbReference type="Gene3D" id="1.10.132.120">
    <property type="match status" value="1"/>
</dbReference>
<dbReference type="InterPro" id="IPR049331">
    <property type="entry name" value="Top1B_N_bact"/>
</dbReference>
<dbReference type="AlphaFoldDB" id="A0A261R2I9"/>
<dbReference type="EMBL" id="NEVJ01000003">
    <property type="protein sequence ID" value="OZI18862.1"/>
    <property type="molecule type" value="Genomic_DNA"/>
</dbReference>
<evidence type="ECO:0000256" key="6">
    <source>
        <dbReference type="ARBA" id="ARBA00023235"/>
    </source>
</evidence>
<dbReference type="Pfam" id="PF01028">
    <property type="entry name" value="Topoisom_I"/>
    <property type="match status" value="1"/>
</dbReference>
<dbReference type="GO" id="GO:0006265">
    <property type="term" value="P:DNA topological change"/>
    <property type="evidence" value="ECO:0007669"/>
    <property type="project" value="InterPro"/>
</dbReference>
<dbReference type="STRING" id="1416803.CAL13_19480"/>
<dbReference type="PRINTS" id="PR00416">
    <property type="entry name" value="EUTPISMRASEI"/>
</dbReference>
<name>A0A261R2I9_9BORD</name>
<dbReference type="GO" id="GO:0003917">
    <property type="term" value="F:DNA topoisomerase type I (single strand cut, ATP-independent) activity"/>
    <property type="evidence" value="ECO:0007669"/>
    <property type="project" value="UniProtKB-EC"/>
</dbReference>
<sequence>MPTAQKTAAPPPAVSAARDPDAAPPGASPCCEVAGLVYVDDRGPGITRRISGDVYEYYDPKGKRIRDAGVIARINALVIPPAYTDVWICPDPDGHIQATGRDARGRKQYRYHPSWHAVRDANKYEQLTAFAAALPRIRRKVERNLRMPGLTHDKVVSVVVRLLETTFIRIGSSTYARTNGSYGLTTLRRRHTTIAGHRIRFRFKGKSGVEHDVTVQDRRIAAVVKRCMEITGHELFTYREADGKVRTVDSGCVNDYLREAGQADFTAKHYRTWAGSVLALAELSKRPWKTPTEAKRNMVEVVKAVAKRLGNTPTVCRQCYIHPRILEAYLAGEMPRCGAAPSTPRGLNADERRLLHFLSAPPSRAERVAGVAEKPEMPLDERPASSPGKEKQLRQKDRVQGIATAKPDGKPGTAGRRGTARGARGARAAGSGTAAPAGA</sequence>
<comment type="catalytic activity">
    <reaction evidence="1">
        <text>ATP-independent breakage of single-stranded DNA, followed by passage and rejoining.</text>
        <dbReference type="EC" id="5.6.2.1"/>
    </reaction>
</comment>
<dbReference type="CDD" id="cd00659">
    <property type="entry name" value="Topo_IB_C"/>
    <property type="match status" value="1"/>
</dbReference>
<dbReference type="PROSITE" id="PS52038">
    <property type="entry name" value="TOPO_IB_2"/>
    <property type="match status" value="1"/>
</dbReference>
<evidence type="ECO:0000256" key="5">
    <source>
        <dbReference type="ARBA" id="ARBA00023125"/>
    </source>
</evidence>
<feature type="domain" description="DNA topoisomerase IB N-terminal" evidence="9">
    <location>
        <begin position="55"/>
        <end position="102"/>
    </location>
</feature>
<dbReference type="InterPro" id="IPR035447">
    <property type="entry name" value="DNA_topo_I_N_sf"/>
</dbReference>
<keyword evidence="6" id="KW-0413">Isomerase</keyword>
<dbReference type="RefSeq" id="WP_094847547.1">
    <property type="nucleotide sequence ID" value="NZ_NEVJ01000003.1"/>
</dbReference>
<feature type="compositionally biased region" description="Basic and acidic residues" evidence="7">
    <location>
        <begin position="373"/>
        <end position="399"/>
    </location>
</feature>
<proteinExistence type="inferred from homology"/>
<feature type="region of interest" description="Disordered" evidence="7">
    <location>
        <begin position="1"/>
        <end position="26"/>
    </location>
</feature>
<accession>A0A261R2I9</accession>
<keyword evidence="11" id="KW-1185">Reference proteome</keyword>
<dbReference type="Gene3D" id="3.30.66.10">
    <property type="entry name" value="DNA topoisomerase I domain"/>
    <property type="match status" value="1"/>
</dbReference>
<evidence type="ECO:0000256" key="7">
    <source>
        <dbReference type="SAM" id="MobiDB-lite"/>
    </source>
</evidence>
<dbReference type="SUPFAM" id="SSF56349">
    <property type="entry name" value="DNA breaking-rejoining enzymes"/>
    <property type="match status" value="1"/>
</dbReference>
<keyword evidence="4" id="KW-0799">Topoisomerase</keyword>
<protein>
    <recommendedName>
        <fullName evidence="3">DNA topoisomerase</fullName>
        <ecNumber evidence="3">5.6.2.1</ecNumber>
    </recommendedName>
</protein>
<reference evidence="10" key="1">
    <citation type="submission" date="2017-05" db="EMBL/GenBank/DDBJ databases">
        <title>Complete and WGS of Bordetella genogroups.</title>
        <authorList>
            <person name="Spilker T."/>
            <person name="Lipuma J."/>
        </authorList>
    </citation>
    <scope>NUCLEOTIDE SEQUENCE</scope>
    <source>
        <strain evidence="10">AU21707</strain>
    </source>
</reference>
<evidence type="ECO:0000313" key="10">
    <source>
        <dbReference type="EMBL" id="OZI18862.1"/>
    </source>
</evidence>
<feature type="domain" description="DNA topoisomerase I catalytic core eukaryotic-type" evidence="8">
    <location>
        <begin position="115"/>
        <end position="326"/>
    </location>
</feature>
<feature type="compositionally biased region" description="Low complexity" evidence="7">
    <location>
        <begin position="413"/>
        <end position="439"/>
    </location>
</feature>
<keyword evidence="5" id="KW-0238">DNA-binding</keyword>
<dbReference type="Proteomes" id="UP000216857">
    <property type="component" value="Unassembled WGS sequence"/>
</dbReference>
<feature type="region of interest" description="Disordered" evidence="7">
    <location>
        <begin position="359"/>
        <end position="439"/>
    </location>
</feature>
<evidence type="ECO:0000256" key="4">
    <source>
        <dbReference type="ARBA" id="ARBA00023029"/>
    </source>
</evidence>
<dbReference type="SUPFAM" id="SSF55869">
    <property type="entry name" value="DNA topoisomerase I domain"/>
    <property type="match status" value="1"/>
</dbReference>
<evidence type="ECO:0000313" key="11">
    <source>
        <dbReference type="Proteomes" id="UP000216857"/>
    </source>
</evidence>
<dbReference type="Gene3D" id="3.90.15.10">
    <property type="entry name" value="Topoisomerase I, Chain A, domain 3"/>
    <property type="match status" value="1"/>
</dbReference>
<dbReference type="InterPro" id="IPR011010">
    <property type="entry name" value="DNA_brk_join_enz"/>
</dbReference>
<dbReference type="Pfam" id="PF21338">
    <property type="entry name" value="Top1B_N_bact"/>
    <property type="match status" value="1"/>
</dbReference>
<comment type="caution">
    <text evidence="10">The sequence shown here is derived from an EMBL/GenBank/DDBJ whole genome shotgun (WGS) entry which is preliminary data.</text>
</comment>
<evidence type="ECO:0000259" key="8">
    <source>
        <dbReference type="Pfam" id="PF01028"/>
    </source>
</evidence>
<dbReference type="GO" id="GO:0003677">
    <property type="term" value="F:DNA binding"/>
    <property type="evidence" value="ECO:0007669"/>
    <property type="project" value="UniProtKB-KW"/>
</dbReference>
<dbReference type="InterPro" id="IPR013500">
    <property type="entry name" value="TopoI_cat_euk"/>
</dbReference>
<dbReference type="EC" id="5.6.2.1" evidence="3"/>
<comment type="similarity">
    <text evidence="2">Belongs to the type IB topoisomerase family.</text>
</comment>
<dbReference type="InterPro" id="IPR001631">
    <property type="entry name" value="TopoI"/>
</dbReference>
<evidence type="ECO:0000256" key="1">
    <source>
        <dbReference type="ARBA" id="ARBA00000213"/>
    </source>
</evidence>